<dbReference type="EMBL" id="CDMY01000311">
    <property type="protein sequence ID" value="CEM01819.1"/>
    <property type="molecule type" value="Genomic_DNA"/>
</dbReference>
<accession>A0A0G4ETW2</accession>
<keyword evidence="2" id="KW-0238">DNA-binding</keyword>
<organism evidence="4 5">
    <name type="scientific">Vitrella brassicaformis (strain CCMP3155)</name>
    <dbReference type="NCBI Taxonomy" id="1169540"/>
    <lineage>
        <taxon>Eukaryota</taxon>
        <taxon>Sar</taxon>
        <taxon>Alveolata</taxon>
        <taxon>Colpodellida</taxon>
        <taxon>Vitrellaceae</taxon>
        <taxon>Vitrella</taxon>
    </lineage>
</organism>
<dbReference type="Pfam" id="PF00352">
    <property type="entry name" value="TBP"/>
    <property type="match status" value="2"/>
</dbReference>
<dbReference type="AlphaFoldDB" id="A0A0G4ETW2"/>
<dbReference type="InParanoid" id="A0A0G4ETW2"/>
<keyword evidence="5" id="KW-1185">Reference proteome</keyword>
<dbReference type="PANTHER" id="PTHR10126">
    <property type="entry name" value="TATA-BOX BINDING PROTEIN"/>
    <property type="match status" value="1"/>
</dbReference>
<dbReference type="Proteomes" id="UP000041254">
    <property type="component" value="Unassembled WGS sequence"/>
</dbReference>
<proteinExistence type="inferred from homology"/>
<evidence type="ECO:0000313" key="4">
    <source>
        <dbReference type="EMBL" id="CEM01819.1"/>
    </source>
</evidence>
<comment type="similarity">
    <text evidence="1">Belongs to the TBP family.</text>
</comment>
<dbReference type="GO" id="GO:0003677">
    <property type="term" value="F:DNA binding"/>
    <property type="evidence" value="ECO:0007669"/>
    <property type="project" value="UniProtKB-KW"/>
</dbReference>
<reference evidence="4 5" key="1">
    <citation type="submission" date="2014-11" db="EMBL/GenBank/DDBJ databases">
        <authorList>
            <person name="Zhu J."/>
            <person name="Qi W."/>
            <person name="Song R."/>
        </authorList>
    </citation>
    <scope>NUCLEOTIDE SEQUENCE [LARGE SCALE GENOMIC DNA]</scope>
</reference>
<evidence type="ECO:0000256" key="1">
    <source>
        <dbReference type="ARBA" id="ARBA00005560"/>
    </source>
</evidence>
<dbReference type="GO" id="GO:0006352">
    <property type="term" value="P:DNA-templated transcription initiation"/>
    <property type="evidence" value="ECO:0007669"/>
    <property type="project" value="InterPro"/>
</dbReference>
<dbReference type="InterPro" id="IPR012295">
    <property type="entry name" value="TBP_dom_sf"/>
</dbReference>
<dbReference type="PhylomeDB" id="A0A0G4ETW2"/>
<evidence type="ECO:0000256" key="2">
    <source>
        <dbReference type="ARBA" id="ARBA00023125"/>
    </source>
</evidence>
<dbReference type="VEuPathDB" id="CryptoDB:Vbra_13285"/>
<dbReference type="InterPro" id="IPR000814">
    <property type="entry name" value="TBP"/>
</dbReference>
<evidence type="ECO:0000256" key="3">
    <source>
        <dbReference type="ARBA" id="ARBA00023163"/>
    </source>
</evidence>
<keyword evidence="3" id="KW-0804">Transcription</keyword>
<gene>
    <name evidence="4" type="ORF">Vbra_13285</name>
</gene>
<protein>
    <submittedName>
        <fullName evidence="4">Uncharacterized protein</fullName>
    </submittedName>
</protein>
<dbReference type="Gene3D" id="3.30.310.10">
    <property type="entry name" value="TATA-Binding Protein"/>
    <property type="match status" value="2"/>
</dbReference>
<dbReference type="SUPFAM" id="SSF55945">
    <property type="entry name" value="TATA-box binding protein-like"/>
    <property type="match status" value="2"/>
</dbReference>
<sequence length="227" mass="25477">MTKRKRGKAEGAFGDNGLQDDAASTEKVGEIMVHNTSAAALTGCVLDLDKVALSFVNSYYNPADNPSRVHVRVEYRDPFSIVEMYENGRLKLTSAPSIDAARLNLRRAARRLKVHLGYDVKFHNFQICGLMATYYTGFEININKLTKDTTFPIKYDLERSPGAQVMVPVPDEIKGPDDQQKDANITVTVFHSGKTSVLGAKSLRVLEYVYARLLPLLETFKYQPRRD</sequence>
<dbReference type="OrthoDB" id="2127950at2759"/>
<dbReference type="STRING" id="1169540.A0A0G4ETW2"/>
<name>A0A0G4ETW2_VITBC</name>
<evidence type="ECO:0000313" key="5">
    <source>
        <dbReference type="Proteomes" id="UP000041254"/>
    </source>
</evidence>